<dbReference type="EMBL" id="BAABHC010000029">
    <property type="protein sequence ID" value="GAA4442575.1"/>
    <property type="molecule type" value="Genomic_DNA"/>
</dbReference>
<organism evidence="2 3">
    <name type="scientific">Pontibacter saemangeumensis</name>
    <dbReference type="NCBI Taxonomy" id="1084525"/>
    <lineage>
        <taxon>Bacteria</taxon>
        <taxon>Pseudomonadati</taxon>
        <taxon>Bacteroidota</taxon>
        <taxon>Cytophagia</taxon>
        <taxon>Cytophagales</taxon>
        <taxon>Hymenobacteraceae</taxon>
        <taxon>Pontibacter</taxon>
    </lineage>
</organism>
<gene>
    <name evidence="2" type="ORF">GCM10023188_42430</name>
</gene>
<dbReference type="Proteomes" id="UP001500552">
    <property type="component" value="Unassembled WGS sequence"/>
</dbReference>
<keyword evidence="3" id="KW-1185">Reference proteome</keyword>
<keyword evidence="1" id="KW-1133">Transmembrane helix</keyword>
<keyword evidence="1" id="KW-0812">Transmembrane</keyword>
<evidence type="ECO:0000313" key="2">
    <source>
        <dbReference type="EMBL" id="GAA4442575.1"/>
    </source>
</evidence>
<evidence type="ECO:0000313" key="3">
    <source>
        <dbReference type="Proteomes" id="UP001500552"/>
    </source>
</evidence>
<accession>A0ABP8M3G8</accession>
<name>A0ABP8M3G8_9BACT</name>
<feature type="transmembrane region" description="Helical" evidence="1">
    <location>
        <begin position="83"/>
        <end position="101"/>
    </location>
</feature>
<feature type="transmembrane region" description="Helical" evidence="1">
    <location>
        <begin position="320"/>
        <end position="343"/>
    </location>
</feature>
<feature type="transmembrane region" description="Helical" evidence="1">
    <location>
        <begin position="147"/>
        <end position="168"/>
    </location>
</feature>
<comment type="caution">
    <text evidence="2">The sequence shown here is derived from an EMBL/GenBank/DDBJ whole genome shotgun (WGS) entry which is preliminary data.</text>
</comment>
<feature type="transmembrane region" description="Helical" evidence="1">
    <location>
        <begin position="107"/>
        <end position="127"/>
    </location>
</feature>
<feature type="transmembrane region" description="Helical" evidence="1">
    <location>
        <begin position="281"/>
        <end position="300"/>
    </location>
</feature>
<reference evidence="3" key="1">
    <citation type="journal article" date="2019" name="Int. J. Syst. Evol. Microbiol.">
        <title>The Global Catalogue of Microorganisms (GCM) 10K type strain sequencing project: providing services to taxonomists for standard genome sequencing and annotation.</title>
        <authorList>
            <consortium name="The Broad Institute Genomics Platform"/>
            <consortium name="The Broad Institute Genome Sequencing Center for Infectious Disease"/>
            <person name="Wu L."/>
            <person name="Ma J."/>
        </authorList>
    </citation>
    <scope>NUCLEOTIDE SEQUENCE [LARGE SCALE GENOMIC DNA]</scope>
    <source>
        <strain evidence="3">JCM 17926</strain>
    </source>
</reference>
<proteinExistence type="predicted"/>
<protein>
    <submittedName>
        <fullName evidence="2">Uncharacterized protein</fullName>
    </submittedName>
</protein>
<feature type="transmembrane region" description="Helical" evidence="1">
    <location>
        <begin position="245"/>
        <end position="269"/>
    </location>
</feature>
<feature type="transmembrane region" description="Helical" evidence="1">
    <location>
        <begin position="220"/>
        <end position="239"/>
    </location>
</feature>
<feature type="transmembrane region" description="Helical" evidence="1">
    <location>
        <begin position="12"/>
        <end position="33"/>
    </location>
</feature>
<feature type="transmembrane region" description="Helical" evidence="1">
    <location>
        <begin position="391"/>
        <end position="408"/>
    </location>
</feature>
<feature type="transmembrane region" description="Helical" evidence="1">
    <location>
        <begin position="53"/>
        <end position="71"/>
    </location>
</feature>
<feature type="transmembrane region" description="Helical" evidence="1">
    <location>
        <begin position="188"/>
        <end position="208"/>
    </location>
</feature>
<feature type="transmembrane region" description="Helical" evidence="1">
    <location>
        <begin position="355"/>
        <end position="379"/>
    </location>
</feature>
<sequence length="431" mass="48968">MRLNIHTKRSWLLVALGNLVVVAFLGLLLRWMFVAPVSGLNYKYLLHGHSHVALLGWLYTAVFVALLAAYLPSAYQEKRTYTWQFWLSQGAVLGMLLSFPVQGYGLFSIFFSTAHLLLSYWFIYQFLKDARSAGVSNGKHGLSLRFVKAALFFLALSSLGPWAMGPIMATGHSGSEIYFNAIYFYLHFQYNGWFTFAVLGLLFWLLEHHHISFNRIYGRLFFRLMCWACLPAYLLSVLWTKPAAVIYAVSGVAALVQVVALGLLLAVLWPVRQQLLNLFSGWSRGVFMLATLAFVLKTLMQFSTAIPYMADLAYKLRFFIIGYLHLVLIGFVSFFLFAFFVQLGWLSFRGSLSRWGIGVFIAAFVASEALLFLQGILYWAGAGAIPAYNEILFWVSVFLPMGVLLFFVSQIRERSRVQQHLKTEKYLQQAA</sequence>
<keyword evidence="1" id="KW-0472">Membrane</keyword>
<evidence type="ECO:0000256" key="1">
    <source>
        <dbReference type="SAM" id="Phobius"/>
    </source>
</evidence>